<evidence type="ECO:0000313" key="5">
    <source>
        <dbReference type="Proteomes" id="UP001224775"/>
    </source>
</evidence>
<dbReference type="GO" id="GO:0005829">
    <property type="term" value="C:cytosol"/>
    <property type="evidence" value="ECO:0007669"/>
    <property type="project" value="TreeGrafter"/>
</dbReference>
<dbReference type="EMBL" id="JATAAI010000032">
    <property type="protein sequence ID" value="KAK1735911.1"/>
    <property type="molecule type" value="Genomic_DNA"/>
</dbReference>
<evidence type="ECO:0000313" key="4">
    <source>
        <dbReference type="EMBL" id="KAK1735911.1"/>
    </source>
</evidence>
<reference evidence="4" key="1">
    <citation type="submission" date="2023-06" db="EMBL/GenBank/DDBJ databases">
        <title>Survivors Of The Sea: Transcriptome response of Skeletonema marinoi to long-term dormancy.</title>
        <authorList>
            <person name="Pinder M.I.M."/>
            <person name="Kourtchenko O."/>
            <person name="Robertson E.K."/>
            <person name="Larsson T."/>
            <person name="Maumus F."/>
            <person name="Osuna-Cruz C.M."/>
            <person name="Vancaester E."/>
            <person name="Stenow R."/>
            <person name="Vandepoele K."/>
            <person name="Ploug H."/>
            <person name="Bruchert V."/>
            <person name="Godhe A."/>
            <person name="Topel M."/>
        </authorList>
    </citation>
    <scope>NUCLEOTIDE SEQUENCE</scope>
    <source>
        <strain evidence="4">R05AC</strain>
    </source>
</reference>
<dbReference type="PANTHER" id="PTHR24113">
    <property type="entry name" value="RAN GTPASE-ACTIVATING PROTEIN 1"/>
    <property type="match status" value="1"/>
</dbReference>
<organism evidence="4 5">
    <name type="scientific">Skeletonema marinoi</name>
    <dbReference type="NCBI Taxonomy" id="267567"/>
    <lineage>
        <taxon>Eukaryota</taxon>
        <taxon>Sar</taxon>
        <taxon>Stramenopiles</taxon>
        <taxon>Ochrophyta</taxon>
        <taxon>Bacillariophyta</taxon>
        <taxon>Coscinodiscophyceae</taxon>
        <taxon>Thalassiosirophycidae</taxon>
        <taxon>Thalassiosirales</taxon>
        <taxon>Skeletonemataceae</taxon>
        <taxon>Skeletonema</taxon>
        <taxon>Skeletonema marinoi-dohrnii complex</taxon>
    </lineage>
</organism>
<dbReference type="SUPFAM" id="SSF52047">
    <property type="entry name" value="RNI-like"/>
    <property type="match status" value="1"/>
</dbReference>
<comment type="caution">
    <text evidence="4">The sequence shown here is derived from an EMBL/GenBank/DDBJ whole genome shotgun (WGS) entry which is preliminary data.</text>
</comment>
<dbReference type="GO" id="GO:0048471">
    <property type="term" value="C:perinuclear region of cytoplasm"/>
    <property type="evidence" value="ECO:0007669"/>
    <property type="project" value="TreeGrafter"/>
</dbReference>
<gene>
    <name evidence="4" type="ORF">QTG54_013617</name>
</gene>
<dbReference type="GO" id="GO:0005634">
    <property type="term" value="C:nucleus"/>
    <property type="evidence" value="ECO:0007669"/>
    <property type="project" value="TreeGrafter"/>
</dbReference>
<evidence type="ECO:0000256" key="3">
    <source>
        <dbReference type="ARBA" id="ARBA00022737"/>
    </source>
</evidence>
<dbReference type="GO" id="GO:0031267">
    <property type="term" value="F:small GTPase binding"/>
    <property type="evidence" value="ECO:0007669"/>
    <property type="project" value="TreeGrafter"/>
</dbReference>
<dbReference type="SMART" id="SM00368">
    <property type="entry name" value="LRR_RI"/>
    <property type="match status" value="3"/>
</dbReference>
<keyword evidence="2" id="KW-0433">Leucine-rich repeat</keyword>
<sequence>MFSGGFKRFDRRIIERIAADDENLEKVKMNGKRVDDDRLTRLSEVLSHNTSITSLHLSNNSIGHDGIVALADALHQNLHVEYIDLSGNNIGNKGAAALADCLQHNNISLISLDLQNNGIEDEGAAALLSAVSTNSTIHSIDLKGNAIQSSLLSKIDEALNRSKALFEAEVVYFAPSPAKKDHDLAAVDTFSMTLSEESKGDNHSFDSSTEDDICVEVSNDYVFQGAPITSQNAELSSPSSLNAEGMAINWMNMIGSFFHNDEDNKDAIEDSKELKVIPVSDDDCYKEFRAFLRNESVSLTEEDRDLIVAEALSTTLSQSGSISHSVSDNYKVLGVQQLSEETEQKNPIGATFDWIGSLFHNEEEKNDTGAEEVKERRKVPVSDDEGFQEFLAILKT</sequence>
<keyword evidence="1" id="KW-0343">GTPase activation</keyword>
<dbReference type="Gene3D" id="3.80.10.10">
    <property type="entry name" value="Ribonuclease Inhibitor"/>
    <property type="match status" value="2"/>
</dbReference>
<accession>A0AAD9D6H3</accession>
<name>A0AAD9D6H3_9STRA</name>
<dbReference type="GO" id="GO:0006913">
    <property type="term" value="P:nucleocytoplasmic transport"/>
    <property type="evidence" value="ECO:0007669"/>
    <property type="project" value="TreeGrafter"/>
</dbReference>
<dbReference type="PANTHER" id="PTHR24113:SF12">
    <property type="entry name" value="RAN GTPASE-ACTIVATING PROTEIN 1"/>
    <property type="match status" value="1"/>
</dbReference>
<evidence type="ECO:0000256" key="2">
    <source>
        <dbReference type="ARBA" id="ARBA00022614"/>
    </source>
</evidence>
<evidence type="ECO:0000256" key="1">
    <source>
        <dbReference type="ARBA" id="ARBA00022468"/>
    </source>
</evidence>
<dbReference type="InterPro" id="IPR032675">
    <property type="entry name" value="LRR_dom_sf"/>
</dbReference>
<dbReference type="AlphaFoldDB" id="A0AAD9D6H3"/>
<proteinExistence type="predicted"/>
<dbReference type="InterPro" id="IPR001611">
    <property type="entry name" value="Leu-rich_rpt"/>
</dbReference>
<dbReference type="Proteomes" id="UP001224775">
    <property type="component" value="Unassembled WGS sequence"/>
</dbReference>
<dbReference type="Pfam" id="PF13516">
    <property type="entry name" value="LRR_6"/>
    <property type="match status" value="3"/>
</dbReference>
<keyword evidence="3" id="KW-0677">Repeat</keyword>
<keyword evidence="5" id="KW-1185">Reference proteome</keyword>
<protein>
    <submittedName>
        <fullName evidence="4">Leucine-rich repeat protein</fullName>
    </submittedName>
</protein>
<dbReference type="InterPro" id="IPR027038">
    <property type="entry name" value="RanGap"/>
</dbReference>
<dbReference type="GO" id="GO:0005096">
    <property type="term" value="F:GTPase activator activity"/>
    <property type="evidence" value="ECO:0007669"/>
    <property type="project" value="UniProtKB-KW"/>
</dbReference>